<organism evidence="3 4">
    <name type="scientific">Stenotrophomonas maltophilia</name>
    <name type="common">Pseudomonas maltophilia</name>
    <name type="synonym">Xanthomonas maltophilia</name>
    <dbReference type="NCBI Taxonomy" id="40324"/>
    <lineage>
        <taxon>Bacteria</taxon>
        <taxon>Pseudomonadati</taxon>
        <taxon>Pseudomonadota</taxon>
        <taxon>Gammaproteobacteria</taxon>
        <taxon>Lysobacterales</taxon>
        <taxon>Lysobacteraceae</taxon>
        <taxon>Stenotrophomonas</taxon>
        <taxon>Stenotrophomonas maltophilia group</taxon>
    </lineage>
</organism>
<comment type="caution">
    <text evidence="3">The sequence shown here is derived from an EMBL/GenBank/DDBJ whole genome shotgun (WGS) entry which is preliminary data.</text>
</comment>
<dbReference type="GO" id="GO:0008610">
    <property type="term" value="P:lipid biosynthetic process"/>
    <property type="evidence" value="ECO:0007669"/>
    <property type="project" value="TreeGrafter"/>
</dbReference>
<sequence length="231" mass="25801">MNKPQLLCLPFAGAGASFFSEWKSMTERFDVVPIQLPGREKRFCEPFFTDVFEASAGLASELPGLVDPDRDIVLFGHSLGAVLAYELTRALVRQGNHRVIGLAVSGSPDPWTPRKERATGLDDEKFLARVSEFAGYTHSALEDPLMRELLLPVMRADVEMHEKYKARTDTALDIPILMVRGDDDELISSEELQGWVRATSANAHADSLPGGHMYLTERPGELLEMLERRFL</sequence>
<evidence type="ECO:0000259" key="2">
    <source>
        <dbReference type="Pfam" id="PF00975"/>
    </source>
</evidence>
<evidence type="ECO:0000313" key="4">
    <source>
        <dbReference type="Proteomes" id="UP000625930"/>
    </source>
</evidence>
<dbReference type="PANTHER" id="PTHR11487">
    <property type="entry name" value="THIOESTERASE"/>
    <property type="match status" value="1"/>
</dbReference>
<dbReference type="InterPro" id="IPR001031">
    <property type="entry name" value="Thioesterase"/>
</dbReference>
<dbReference type="SUPFAM" id="SSF53474">
    <property type="entry name" value="alpha/beta-Hydrolases"/>
    <property type="match status" value="1"/>
</dbReference>
<name>A0A2J0TUY3_STEMA</name>
<dbReference type="Proteomes" id="UP000625930">
    <property type="component" value="Unassembled WGS sequence"/>
</dbReference>
<dbReference type="Pfam" id="PF00975">
    <property type="entry name" value="Thioesterase"/>
    <property type="match status" value="1"/>
</dbReference>
<gene>
    <name evidence="3" type="ORF">I5U67_10300</name>
</gene>
<dbReference type="InterPro" id="IPR012223">
    <property type="entry name" value="TEII"/>
</dbReference>
<dbReference type="EMBL" id="JADUNP010000017">
    <property type="protein sequence ID" value="MBH1652561.1"/>
    <property type="molecule type" value="Genomic_DNA"/>
</dbReference>
<dbReference type="Gene3D" id="3.40.50.1820">
    <property type="entry name" value="alpha/beta hydrolase"/>
    <property type="match status" value="1"/>
</dbReference>
<evidence type="ECO:0000256" key="1">
    <source>
        <dbReference type="ARBA" id="ARBA00007169"/>
    </source>
</evidence>
<protein>
    <submittedName>
        <fullName evidence="3">Thioesterase</fullName>
    </submittedName>
</protein>
<evidence type="ECO:0000313" key="3">
    <source>
        <dbReference type="EMBL" id="MBH1652561.1"/>
    </source>
</evidence>
<accession>A0A2J0TUY3</accession>
<comment type="similarity">
    <text evidence="1">Belongs to the thioesterase family.</text>
</comment>
<proteinExistence type="inferred from homology"/>
<dbReference type="InterPro" id="IPR029058">
    <property type="entry name" value="AB_hydrolase_fold"/>
</dbReference>
<dbReference type="PANTHER" id="PTHR11487:SF0">
    <property type="entry name" value="S-ACYL FATTY ACID SYNTHASE THIOESTERASE, MEDIUM CHAIN"/>
    <property type="match status" value="1"/>
</dbReference>
<feature type="domain" description="Thioesterase" evidence="2">
    <location>
        <begin position="5"/>
        <end position="229"/>
    </location>
</feature>
<dbReference type="AlphaFoldDB" id="A0A2J0TUY3"/>
<dbReference type="RefSeq" id="WP_100461253.1">
    <property type="nucleotide sequence ID" value="NZ_CP040438.1"/>
</dbReference>
<reference evidence="3" key="1">
    <citation type="submission" date="2020-11" db="EMBL/GenBank/DDBJ databases">
        <title>Enhanced detection system for hospital associated transmission using whole genome sequencing surveillance.</title>
        <authorList>
            <person name="Harrison L.H."/>
            <person name="Van Tyne D."/>
            <person name="Marsh J.W."/>
            <person name="Griffith M.P."/>
            <person name="Snyder D.J."/>
            <person name="Cooper V.S."/>
            <person name="Mustapha M."/>
        </authorList>
    </citation>
    <scope>NUCLEOTIDE SEQUENCE</scope>
    <source>
        <strain evidence="3">STEN00091</strain>
    </source>
</reference>